<keyword evidence="3" id="KW-1185">Reference proteome</keyword>
<sequence length="125" mass="14190">MSDINQKELDTRRRSLQLFVCGFSVVVIKLFTVGLVETAYISELMLYFGFLFPFLFYMARGNSFGFWLGVAATVSVSLYLEISGSRLISSNPEDGFKASTEVGLLGAYLIYKVWELYCARKYKNT</sequence>
<evidence type="ECO:0000313" key="3">
    <source>
        <dbReference type="Proteomes" id="UP000002171"/>
    </source>
</evidence>
<comment type="caution">
    <text evidence="2">The sequence shown here is derived from an EMBL/GenBank/DDBJ whole genome shotgun (WGS) entry which is preliminary data.</text>
</comment>
<feature type="transmembrane region" description="Helical" evidence="1">
    <location>
        <begin position="64"/>
        <end position="82"/>
    </location>
</feature>
<reference evidence="2 3" key="1">
    <citation type="submission" date="2006-02" db="EMBL/GenBank/DDBJ databases">
        <authorList>
            <person name="Pinhassi J."/>
            <person name="Pedros-Alio C."/>
            <person name="Ferriera S."/>
            <person name="Johnson J."/>
            <person name="Kravitz S."/>
            <person name="Halpern A."/>
            <person name="Remington K."/>
            <person name="Beeson K."/>
            <person name="Tran B."/>
            <person name="Rogers Y.-H."/>
            <person name="Friedman R."/>
            <person name="Venter J.C."/>
        </authorList>
    </citation>
    <scope>NUCLEOTIDE SEQUENCE [LARGE SCALE GENOMIC DNA]</scope>
    <source>
        <strain evidence="2 3">MED92</strain>
    </source>
</reference>
<evidence type="ECO:0000256" key="1">
    <source>
        <dbReference type="SAM" id="Phobius"/>
    </source>
</evidence>
<dbReference type="Proteomes" id="UP000002171">
    <property type="component" value="Unassembled WGS sequence"/>
</dbReference>
<name>A0A7U8C8R4_NEPCE</name>
<proteinExistence type="predicted"/>
<dbReference type="AlphaFoldDB" id="A0A7U8C8R4"/>
<dbReference type="EMBL" id="AAOW01000004">
    <property type="protein sequence ID" value="EAR62165.1"/>
    <property type="molecule type" value="Genomic_DNA"/>
</dbReference>
<organism evidence="2 3">
    <name type="scientific">Neptuniibacter caesariensis</name>
    <dbReference type="NCBI Taxonomy" id="207954"/>
    <lineage>
        <taxon>Bacteria</taxon>
        <taxon>Pseudomonadati</taxon>
        <taxon>Pseudomonadota</taxon>
        <taxon>Gammaproteobacteria</taxon>
        <taxon>Oceanospirillales</taxon>
        <taxon>Oceanospirillaceae</taxon>
        <taxon>Neptuniibacter</taxon>
    </lineage>
</organism>
<keyword evidence="1" id="KW-1133">Transmembrane helix</keyword>
<protein>
    <submittedName>
        <fullName evidence="2">Uncharacterized protein</fullName>
    </submittedName>
</protein>
<keyword evidence="1" id="KW-0472">Membrane</keyword>
<accession>A0A7U8C8R4</accession>
<dbReference type="OrthoDB" id="9833823at2"/>
<gene>
    <name evidence="2" type="ORF">MED92_10679</name>
</gene>
<dbReference type="RefSeq" id="WP_007019802.1">
    <property type="nucleotide sequence ID" value="NZ_CH724125.1"/>
</dbReference>
<keyword evidence="1" id="KW-0812">Transmembrane</keyword>
<evidence type="ECO:0000313" key="2">
    <source>
        <dbReference type="EMBL" id="EAR62165.1"/>
    </source>
</evidence>
<feature type="transmembrane region" description="Helical" evidence="1">
    <location>
        <begin position="16"/>
        <end position="33"/>
    </location>
</feature>